<organism evidence="1 2">
    <name type="scientific">Haemonchus contortus</name>
    <name type="common">Barber pole worm</name>
    <dbReference type="NCBI Taxonomy" id="6289"/>
    <lineage>
        <taxon>Eukaryota</taxon>
        <taxon>Metazoa</taxon>
        <taxon>Ecdysozoa</taxon>
        <taxon>Nematoda</taxon>
        <taxon>Chromadorea</taxon>
        <taxon>Rhabditida</taxon>
        <taxon>Rhabditina</taxon>
        <taxon>Rhabditomorpha</taxon>
        <taxon>Strongyloidea</taxon>
        <taxon>Trichostrongylidae</taxon>
        <taxon>Haemonchus</taxon>
    </lineage>
</organism>
<keyword evidence="1" id="KW-1185">Reference proteome</keyword>
<dbReference type="AlphaFoldDB" id="A0A7I4YQJ7"/>
<dbReference type="OrthoDB" id="410104at2759"/>
<evidence type="ECO:0000313" key="2">
    <source>
        <dbReference type="WBParaSite" id="HCON_00131760-00001"/>
    </source>
</evidence>
<accession>A0A7I4YQJ7</accession>
<protein>
    <submittedName>
        <fullName evidence="2">Reverse transcriptase domain-containing protein</fullName>
    </submittedName>
</protein>
<name>A0A7I4YQJ7_HAECO</name>
<proteinExistence type="predicted"/>
<dbReference type="OMA" id="PWEELHT"/>
<evidence type="ECO:0000313" key="1">
    <source>
        <dbReference type="Proteomes" id="UP000025227"/>
    </source>
</evidence>
<dbReference type="Proteomes" id="UP000025227">
    <property type="component" value="Unplaced"/>
</dbReference>
<reference evidence="2" key="1">
    <citation type="submission" date="2020-12" db="UniProtKB">
        <authorList>
            <consortium name="WormBaseParasite"/>
        </authorList>
    </citation>
    <scope>IDENTIFICATION</scope>
    <source>
        <strain evidence="2">MHco3</strain>
    </source>
</reference>
<sequence>MRDATGRPQTSRTKIEEIAVSYYTNLFRSTVTVSRIPTPTQEVAPKIEEWEVERTIRQMKSRKAPGPDRISADFLKSASHTIIKQLTKRFNKYLDAQRIPDQWKKSNTVLLFKKGERDQMKNYRPIALLSQPYKLFIKIIPNRLERQLDEYQPVKQPGFRKAFCCAADRADQGIQTNTPLLYQLCEGIRQCGAQLCLKRIAPCRSRSMLHQPAGAM</sequence>
<dbReference type="PANTHER" id="PTHR19446">
    <property type="entry name" value="REVERSE TRANSCRIPTASES"/>
    <property type="match status" value="1"/>
</dbReference>
<dbReference type="WBParaSite" id="HCON_00131760-00001">
    <property type="protein sequence ID" value="HCON_00131760-00001"/>
    <property type="gene ID" value="HCON_00131760"/>
</dbReference>